<organism evidence="2 3">
    <name type="scientific">Candidatus Thiodiazotropha endolucinida</name>
    <dbReference type="NCBI Taxonomy" id="1655433"/>
    <lineage>
        <taxon>Bacteria</taxon>
        <taxon>Pseudomonadati</taxon>
        <taxon>Pseudomonadota</taxon>
        <taxon>Gammaproteobacteria</taxon>
        <taxon>Chromatiales</taxon>
        <taxon>Sedimenticolaceae</taxon>
        <taxon>Candidatus Thiodiazotropha</taxon>
    </lineage>
</organism>
<comment type="caution">
    <text evidence="2">The sequence shown here is derived from an EMBL/GenBank/DDBJ whole genome shotgun (WGS) entry which is preliminary data.</text>
</comment>
<feature type="signal peptide" evidence="1">
    <location>
        <begin position="1"/>
        <end position="20"/>
    </location>
</feature>
<dbReference type="SUPFAM" id="SSF101898">
    <property type="entry name" value="NHL repeat"/>
    <property type="match status" value="1"/>
</dbReference>
<dbReference type="PANTHER" id="PTHR24104:SF25">
    <property type="entry name" value="PROTEIN LIN-41"/>
    <property type="match status" value="1"/>
</dbReference>
<accession>A0A7Z0VLT1</accession>
<dbReference type="RefSeq" id="WP_069124885.1">
    <property type="nucleotide sequence ID" value="NZ_MARB01000011.1"/>
</dbReference>
<sequence>MQSHIVAALLSSLVAWPLHAEITARFVHASKPILSNPHDLKLTPNGRYLFVSDVGNDRIAILDPESLDLIDAFGEDHQSGTHDIDFDLKGQAYVADTHNNRVIIYSVSGTNASQIGELTTGIRGPEGVLAHPNGRIYVAGAWSNNLVVFENGVMVNERRGLSAPHDLELAANGSDIWLADAGNDRILLLSADLEVKSELTREFYDFNGVRYMDLLDDGSLVAADKNNHQVKIITHDGKLGLVLGDGRPGHGPDKFRTPEGVEVRGTDLWLSDSGNDRIVRYRLMLPP</sequence>
<proteinExistence type="predicted"/>
<evidence type="ECO:0000313" key="2">
    <source>
        <dbReference type="EMBL" id="ODJ87591.1"/>
    </source>
</evidence>
<name>A0A7Z0VLT1_9GAMM</name>
<keyword evidence="2" id="KW-0808">Transferase</keyword>
<gene>
    <name evidence="2" type="primary">pknD_2</name>
    <name evidence="2" type="ORF">CODIS_23030</name>
</gene>
<dbReference type="OrthoDB" id="9790815at2"/>
<feature type="chain" id="PRO_5030597981" evidence="1">
    <location>
        <begin position="21"/>
        <end position="287"/>
    </location>
</feature>
<dbReference type="InterPro" id="IPR011042">
    <property type="entry name" value="6-blade_b-propeller_TolB-like"/>
</dbReference>
<dbReference type="GO" id="GO:0004674">
    <property type="term" value="F:protein serine/threonine kinase activity"/>
    <property type="evidence" value="ECO:0007669"/>
    <property type="project" value="UniProtKB-EC"/>
</dbReference>
<dbReference type="EMBL" id="MARB01000011">
    <property type="protein sequence ID" value="ODJ87591.1"/>
    <property type="molecule type" value="Genomic_DNA"/>
</dbReference>
<dbReference type="PANTHER" id="PTHR24104">
    <property type="entry name" value="E3 UBIQUITIN-PROTEIN LIGASE NHLRC1-RELATED"/>
    <property type="match status" value="1"/>
</dbReference>
<reference evidence="2 3" key="1">
    <citation type="submission" date="2016-06" db="EMBL/GenBank/DDBJ databases">
        <title>Genome sequence of endosymbiont of Candidatus Endolucinida thiodiazotropha.</title>
        <authorList>
            <person name="Poehlein A."/>
            <person name="Koenig S."/>
            <person name="Heiden S.E."/>
            <person name="Thuermer A."/>
            <person name="Voget S."/>
            <person name="Daniel R."/>
            <person name="Markert S."/>
            <person name="Gros O."/>
            <person name="Schweder T."/>
        </authorList>
    </citation>
    <scope>NUCLEOTIDE SEQUENCE [LARGE SCALE GENOMIC DNA]</scope>
    <source>
        <strain evidence="2 3">COS</strain>
    </source>
</reference>
<keyword evidence="1" id="KW-0732">Signal</keyword>
<dbReference type="Gene3D" id="2.120.10.30">
    <property type="entry name" value="TolB, C-terminal domain"/>
    <property type="match status" value="2"/>
</dbReference>
<dbReference type="AlphaFoldDB" id="A0A7Z0VLT1"/>
<dbReference type="GO" id="GO:0008270">
    <property type="term" value="F:zinc ion binding"/>
    <property type="evidence" value="ECO:0007669"/>
    <property type="project" value="UniProtKB-KW"/>
</dbReference>
<keyword evidence="2" id="KW-0418">Kinase</keyword>
<dbReference type="InterPro" id="IPR050952">
    <property type="entry name" value="TRIM-NHL_E3_ligases"/>
</dbReference>
<evidence type="ECO:0000313" key="3">
    <source>
        <dbReference type="Proteomes" id="UP000094769"/>
    </source>
</evidence>
<dbReference type="EC" id="2.7.11.1" evidence="2"/>
<dbReference type="Proteomes" id="UP000094769">
    <property type="component" value="Unassembled WGS sequence"/>
</dbReference>
<evidence type="ECO:0000256" key="1">
    <source>
        <dbReference type="SAM" id="SignalP"/>
    </source>
</evidence>
<dbReference type="CDD" id="cd05819">
    <property type="entry name" value="NHL"/>
    <property type="match status" value="1"/>
</dbReference>
<protein>
    <submittedName>
        <fullName evidence="2">Serine/threonine-protein kinase PknD</fullName>
        <ecNumber evidence="2">2.7.11.1</ecNumber>
    </submittedName>
</protein>
<keyword evidence="3" id="KW-1185">Reference proteome</keyword>